<accession>A0ABY8ESE8</accession>
<comment type="subcellular location">
    <subcellularLocation>
        <location evidence="1">Nucleus</location>
    </subcellularLocation>
    <subcellularLocation>
        <location evidence="1">Cytoplasm</location>
    </subcellularLocation>
</comment>
<dbReference type="PANTHER" id="PTHR10621:SF0">
    <property type="entry name" value="UV EXCISION REPAIR PROTEIN RAD23"/>
    <property type="match status" value="1"/>
</dbReference>
<feature type="compositionally biased region" description="Low complexity" evidence="2">
    <location>
        <begin position="227"/>
        <end position="241"/>
    </location>
</feature>
<dbReference type="PROSITE" id="PS50053">
    <property type="entry name" value="UBIQUITIN_2"/>
    <property type="match status" value="1"/>
</dbReference>
<name>A0ABY8ESE8_MALFU</name>
<dbReference type="InterPro" id="IPR004806">
    <property type="entry name" value="Rad23"/>
</dbReference>
<keyword evidence="1" id="KW-0234">DNA repair</keyword>
<dbReference type="CDD" id="cd14280">
    <property type="entry name" value="UBA1_Rad23_like"/>
    <property type="match status" value="1"/>
</dbReference>
<feature type="domain" description="UBA" evidence="3">
    <location>
        <begin position="148"/>
        <end position="188"/>
    </location>
</feature>
<reference evidence="5 6" key="1">
    <citation type="journal article" date="2020" name="Elife">
        <title>Loss of centromere function drives karyotype evolution in closely related Malassezia species.</title>
        <authorList>
            <person name="Sankaranarayanan S.R."/>
            <person name="Ianiri G."/>
            <person name="Coelho M.A."/>
            <person name="Reza M.H."/>
            <person name="Thimmappa B.C."/>
            <person name="Ganguly P."/>
            <person name="Vadnala R.N."/>
            <person name="Sun S."/>
            <person name="Siddharthan R."/>
            <person name="Tellgren-Roth C."/>
            <person name="Dawson T.L."/>
            <person name="Heitman J."/>
            <person name="Sanyal K."/>
        </authorList>
    </citation>
    <scope>NUCLEOTIDE SEQUENCE [LARGE SCALE GENOMIC DNA]</scope>
    <source>
        <strain evidence="5">CBS14141</strain>
    </source>
</reference>
<dbReference type="CDD" id="cd14281">
    <property type="entry name" value="UBA2_Rad23_like"/>
    <property type="match status" value="1"/>
</dbReference>
<dbReference type="SUPFAM" id="SSF46934">
    <property type="entry name" value="UBA-like"/>
    <property type="match status" value="2"/>
</dbReference>
<evidence type="ECO:0000256" key="2">
    <source>
        <dbReference type="SAM" id="MobiDB-lite"/>
    </source>
</evidence>
<feature type="domain" description="UBA" evidence="3">
    <location>
        <begin position="329"/>
        <end position="372"/>
    </location>
</feature>
<comment type="similarity">
    <text evidence="1">Belongs to the RAD23 family.</text>
</comment>
<dbReference type="NCBIfam" id="TIGR00601">
    <property type="entry name" value="rad23"/>
    <property type="match status" value="1"/>
</dbReference>
<dbReference type="Proteomes" id="UP000818624">
    <property type="component" value="Chromosome 2"/>
</dbReference>
<gene>
    <name evidence="5" type="primary">RAD23</name>
    <name evidence="5" type="ORF">GLX27_001934</name>
</gene>
<dbReference type="SMART" id="SM00165">
    <property type="entry name" value="UBA"/>
    <property type="match status" value="2"/>
</dbReference>
<keyword evidence="6" id="KW-1185">Reference proteome</keyword>
<evidence type="ECO:0000259" key="3">
    <source>
        <dbReference type="PROSITE" id="PS50030"/>
    </source>
</evidence>
<feature type="domain" description="Ubiquitin-like" evidence="4">
    <location>
        <begin position="1"/>
        <end position="76"/>
    </location>
</feature>
<keyword evidence="1" id="KW-0539">Nucleus</keyword>
<dbReference type="EMBL" id="CP046235">
    <property type="protein sequence ID" value="WFD47283.1"/>
    <property type="molecule type" value="Genomic_DNA"/>
</dbReference>
<comment type="function">
    <text evidence="1">Multiubiquitin chain receptor involved in modulation of proteasomal degradation. Involved in nucleotide excision repair.</text>
</comment>
<feature type="region of interest" description="Disordered" evidence="2">
    <location>
        <begin position="77"/>
        <end position="140"/>
    </location>
</feature>
<dbReference type="Pfam" id="PF00627">
    <property type="entry name" value="UBA"/>
    <property type="match status" value="2"/>
</dbReference>
<protein>
    <recommendedName>
        <fullName evidence="1">UV excision repair protein RAD23</fullName>
    </recommendedName>
</protein>
<proteinExistence type="inferred from homology"/>
<dbReference type="InterPro" id="IPR000626">
    <property type="entry name" value="Ubiquitin-like_dom"/>
</dbReference>
<feature type="compositionally biased region" description="Basic and acidic residues" evidence="2">
    <location>
        <begin position="81"/>
        <end position="91"/>
    </location>
</feature>
<dbReference type="Pfam" id="PF00240">
    <property type="entry name" value="ubiquitin"/>
    <property type="match status" value="1"/>
</dbReference>
<feature type="compositionally biased region" description="Low complexity" evidence="2">
    <location>
        <begin position="92"/>
        <end position="134"/>
    </location>
</feature>
<dbReference type="Pfam" id="PF09280">
    <property type="entry name" value="XPC-binding"/>
    <property type="match status" value="1"/>
</dbReference>
<feature type="region of interest" description="Disordered" evidence="2">
    <location>
        <begin position="186"/>
        <end position="256"/>
    </location>
</feature>
<dbReference type="InterPro" id="IPR036353">
    <property type="entry name" value="XPC-bd_sf"/>
</dbReference>
<keyword evidence="1" id="KW-0227">DNA damage</keyword>
<dbReference type="InterPro" id="IPR015940">
    <property type="entry name" value="UBA"/>
</dbReference>
<dbReference type="Gene3D" id="1.10.8.10">
    <property type="entry name" value="DNA helicase RuvA subunit, C-terminal domain"/>
    <property type="match status" value="2"/>
</dbReference>
<organism evidence="5 6">
    <name type="scientific">Malassezia furfur</name>
    <name type="common">Pityriasis versicolor infection agent</name>
    <name type="synonym">Pityrosporum furfur</name>
    <dbReference type="NCBI Taxonomy" id="55194"/>
    <lineage>
        <taxon>Eukaryota</taxon>
        <taxon>Fungi</taxon>
        <taxon>Dikarya</taxon>
        <taxon>Basidiomycota</taxon>
        <taxon>Ustilaginomycotina</taxon>
        <taxon>Malasseziomycetes</taxon>
        <taxon>Malasseziales</taxon>
        <taxon>Malasseziaceae</taxon>
        <taxon>Malassezia</taxon>
    </lineage>
</organism>
<evidence type="ECO:0000313" key="6">
    <source>
        <dbReference type="Proteomes" id="UP000818624"/>
    </source>
</evidence>
<dbReference type="PRINTS" id="PR01839">
    <property type="entry name" value="RAD23PROTEIN"/>
</dbReference>
<dbReference type="SUPFAM" id="SSF101238">
    <property type="entry name" value="XPC-binding domain"/>
    <property type="match status" value="1"/>
</dbReference>
<dbReference type="InterPro" id="IPR009060">
    <property type="entry name" value="UBA-like_sf"/>
</dbReference>
<evidence type="ECO:0000313" key="5">
    <source>
        <dbReference type="EMBL" id="WFD47283.1"/>
    </source>
</evidence>
<dbReference type="SMART" id="SM00213">
    <property type="entry name" value="UBQ"/>
    <property type="match status" value="1"/>
</dbReference>
<dbReference type="CDD" id="cd01805">
    <property type="entry name" value="Ubl_Rad23"/>
    <property type="match status" value="1"/>
</dbReference>
<dbReference type="SUPFAM" id="SSF54236">
    <property type="entry name" value="Ubiquitin-like"/>
    <property type="match status" value="1"/>
</dbReference>
<feature type="compositionally biased region" description="Low complexity" evidence="2">
    <location>
        <begin position="190"/>
        <end position="210"/>
    </location>
</feature>
<evidence type="ECO:0000259" key="4">
    <source>
        <dbReference type="PROSITE" id="PS50053"/>
    </source>
</evidence>
<dbReference type="InterPro" id="IPR029071">
    <property type="entry name" value="Ubiquitin-like_domsf"/>
</dbReference>
<dbReference type="PROSITE" id="PS50030">
    <property type="entry name" value="UBA"/>
    <property type="match status" value="2"/>
</dbReference>
<dbReference type="PANTHER" id="PTHR10621">
    <property type="entry name" value="UV EXCISION REPAIR PROTEIN RAD23"/>
    <property type="match status" value="1"/>
</dbReference>
<keyword evidence="1" id="KW-0963">Cytoplasm</keyword>
<dbReference type="Gene3D" id="3.10.20.90">
    <property type="entry name" value="Phosphatidylinositol 3-kinase Catalytic Subunit, Chain A, domain 1"/>
    <property type="match status" value="1"/>
</dbReference>
<dbReference type="Gene3D" id="1.10.10.540">
    <property type="entry name" value="XPC-binding domain"/>
    <property type="match status" value="1"/>
</dbReference>
<dbReference type="InterPro" id="IPR015360">
    <property type="entry name" value="XPC-bd"/>
</dbReference>
<evidence type="ECO:0000256" key="1">
    <source>
        <dbReference type="RuleBase" id="RU367049"/>
    </source>
</evidence>
<sequence length="378" mass="39405">MKLLVKSLAGGNFHLDVEPSETIGAVKESIQKQQGHAVELQKLIFSGKILENDKTIESYGIKEKDFLVVMVSKPKAAKPAPKAEEPKKEEAAPAAPSAPADAPSDAPAAPAAEAPAAAAPSATPASSAPESTPSQPAGLQAASFLSGPELESAINNIVEMGFPREDVQRAMRMSYNNPDRAVDYLMNGLPAEPTPQASPAAPSAAAPAPSAGGGATDAPRSGNLFEQAAAQAARGAAAPGADVLPGEDDGQGRQLIDLGNPQVLGQLRALVEQNPAALQPLIQALVQSNPQLAEALSADPEGVLRMLAGGEGLEPLEGEESFEVPTLQQLSEEDRGQVEQIMAMGIPESKAIESYFMCGRNLEMAVQYYFENPQDFED</sequence>